<accession>X0HS59</accession>
<name>X0HS59_FUSOX</name>
<dbReference type="HOGENOM" id="CLU_2606149_0_0_1"/>
<dbReference type="Proteomes" id="UP000030676">
    <property type="component" value="Unassembled WGS sequence"/>
</dbReference>
<protein>
    <submittedName>
        <fullName evidence="1">Uncharacterized protein</fullName>
    </submittedName>
</protein>
<dbReference type="AlphaFoldDB" id="X0HS59"/>
<dbReference type="EMBL" id="KK034437">
    <property type="protein sequence ID" value="EXL64029.1"/>
    <property type="molecule type" value="Genomic_DNA"/>
</dbReference>
<reference evidence="1" key="2">
    <citation type="submission" date="2014-03" db="EMBL/GenBank/DDBJ databases">
        <title>The Genome Annotation of Fusarium oxysporum PHW808.</title>
        <authorList>
            <consortium name="The Broad Institute Genomics Platform"/>
            <person name="Ma L.-J."/>
            <person name="Corby-Kistler H."/>
            <person name="Broz K."/>
            <person name="Gale L.R."/>
            <person name="Jonkers W."/>
            <person name="O'Donnell K."/>
            <person name="Ploetz R."/>
            <person name="Steinberg C."/>
            <person name="Schwartz D.C."/>
            <person name="VanEtten H."/>
            <person name="Zhou S."/>
            <person name="Young S.K."/>
            <person name="Zeng Q."/>
            <person name="Gargeya S."/>
            <person name="Fitzgerald M."/>
            <person name="Abouelleil A."/>
            <person name="Alvarado L."/>
            <person name="Chapman S.B."/>
            <person name="Gainer-Dewar J."/>
            <person name="Goldberg J."/>
            <person name="Griggs A."/>
            <person name="Gujja S."/>
            <person name="Hansen M."/>
            <person name="Howarth C."/>
            <person name="Imamovic A."/>
            <person name="Ireland A."/>
            <person name="Larimer J."/>
            <person name="McCowan C."/>
            <person name="Murphy C."/>
            <person name="Pearson M."/>
            <person name="Poon T.W."/>
            <person name="Priest M."/>
            <person name="Roberts A."/>
            <person name="Saif S."/>
            <person name="Shea T."/>
            <person name="Sykes S."/>
            <person name="Wortman J."/>
            <person name="Nusbaum C."/>
            <person name="Birren B."/>
        </authorList>
    </citation>
    <scope>NUCLEOTIDE SEQUENCE</scope>
    <source>
        <strain evidence="1">54008</strain>
    </source>
</reference>
<gene>
    <name evidence="1" type="ORF">FOPG_19702</name>
</gene>
<sequence>MTSIPGLDGARTTLLLTTDPEIASRKLSGRYFDVGPLSGKFWYGYSWDATEAKLSEAARDDELGEALWKWSIDMMKTAL</sequence>
<organism evidence="1">
    <name type="scientific">Fusarium oxysporum f. sp. conglutinans race 2 54008</name>
    <dbReference type="NCBI Taxonomy" id="1089457"/>
    <lineage>
        <taxon>Eukaryota</taxon>
        <taxon>Fungi</taxon>
        <taxon>Dikarya</taxon>
        <taxon>Ascomycota</taxon>
        <taxon>Pezizomycotina</taxon>
        <taxon>Sordariomycetes</taxon>
        <taxon>Hypocreomycetidae</taxon>
        <taxon>Hypocreales</taxon>
        <taxon>Nectriaceae</taxon>
        <taxon>Fusarium</taxon>
        <taxon>Fusarium oxysporum species complex</taxon>
    </lineage>
</organism>
<proteinExistence type="predicted"/>
<evidence type="ECO:0000313" key="1">
    <source>
        <dbReference type="EMBL" id="EXL64029.1"/>
    </source>
</evidence>
<reference evidence="1" key="1">
    <citation type="submission" date="2011-11" db="EMBL/GenBank/DDBJ databases">
        <title>The Genome Sequence of Fusarium oxysporum PHW808.</title>
        <authorList>
            <consortium name="The Broad Institute Genome Sequencing Platform"/>
            <person name="Ma L.-J."/>
            <person name="Gale L.R."/>
            <person name="Schwartz D.C."/>
            <person name="Zhou S."/>
            <person name="Corby-Kistler H."/>
            <person name="Young S.K."/>
            <person name="Zeng Q."/>
            <person name="Gargeya S."/>
            <person name="Fitzgerald M."/>
            <person name="Haas B."/>
            <person name="Abouelleil A."/>
            <person name="Alvarado L."/>
            <person name="Arachchi H.M."/>
            <person name="Berlin A."/>
            <person name="Brown A."/>
            <person name="Chapman S.B."/>
            <person name="Chen Z."/>
            <person name="Dunbar C."/>
            <person name="Freedman E."/>
            <person name="Gearin G."/>
            <person name="Goldberg J."/>
            <person name="Griggs A."/>
            <person name="Gujja S."/>
            <person name="Heiman D."/>
            <person name="Howarth C."/>
            <person name="Larson L."/>
            <person name="Lui A."/>
            <person name="MacDonald P.J.P."/>
            <person name="Montmayeur A."/>
            <person name="Murphy C."/>
            <person name="Neiman D."/>
            <person name="Pearson M."/>
            <person name="Priest M."/>
            <person name="Roberts A."/>
            <person name="Saif S."/>
            <person name="Shea T."/>
            <person name="Shenoy N."/>
            <person name="Sisk P."/>
            <person name="Stolte C."/>
            <person name="Sykes S."/>
            <person name="Wortman J."/>
            <person name="Nusbaum C."/>
            <person name="Birren B."/>
        </authorList>
    </citation>
    <scope>NUCLEOTIDE SEQUENCE [LARGE SCALE GENOMIC DNA]</scope>
    <source>
        <strain evidence="1">54008</strain>
    </source>
</reference>